<feature type="compositionally biased region" description="Polar residues" evidence="1">
    <location>
        <begin position="1"/>
        <end position="10"/>
    </location>
</feature>
<evidence type="ECO:0000313" key="4">
    <source>
        <dbReference type="Proteomes" id="UP000568158"/>
    </source>
</evidence>
<feature type="region of interest" description="Disordered" evidence="1">
    <location>
        <begin position="1"/>
        <end position="24"/>
    </location>
</feature>
<evidence type="ECO:0000256" key="1">
    <source>
        <dbReference type="SAM" id="MobiDB-lite"/>
    </source>
</evidence>
<sequence>MTGATSQNTIQKEEEINNEDDPLAGVKGLKAKFGDKLVDLSDVRLHKPHSVIPNKHPGLGQNTHETTNDIDRTAGGLLMTGGHRPRVDNTKTN</sequence>
<reference evidence="2 4" key="1">
    <citation type="journal article" date="2020" name="Appl. Microbiol. Biotechnol.">
        <title>Targeted gene deletion in Brettanomyces bruxellensis with an expression-free CRISPR-Cas9 system.</title>
        <authorList>
            <person name="Varela C."/>
            <person name="Bartel C."/>
            <person name="Onetto C."/>
            <person name="Borneman A."/>
        </authorList>
    </citation>
    <scope>NUCLEOTIDE SEQUENCE [LARGE SCALE GENOMIC DNA]</scope>
    <source>
        <strain evidence="2 4">AWRI1613</strain>
    </source>
</reference>
<protein>
    <submittedName>
        <fullName evidence="2">Uncharacterized protein</fullName>
    </submittedName>
</protein>
<proteinExistence type="predicted"/>
<dbReference type="AlphaFoldDB" id="A0A8H6BBS9"/>
<reference evidence="3" key="3">
    <citation type="journal article" name="BMC Genomics">
        <title>New genome assemblies reveal patterns of domestication and adaptation across Brettanomyces (Dekkera) species.</title>
        <authorList>
            <person name="Roach M.J."/>
            <person name="Borneman A.R."/>
        </authorList>
    </citation>
    <scope>NUCLEOTIDE SEQUENCE</scope>
    <source>
        <strain evidence="3">UCD 2041</strain>
    </source>
</reference>
<dbReference type="EMBL" id="CP063137">
    <property type="protein sequence ID" value="QOU22512.1"/>
    <property type="molecule type" value="Genomic_DNA"/>
</dbReference>
<dbReference type="OrthoDB" id="4055815at2759"/>
<organism evidence="2 4">
    <name type="scientific">Dekkera bruxellensis</name>
    <name type="common">Brettanomyces custersii</name>
    <dbReference type="NCBI Taxonomy" id="5007"/>
    <lineage>
        <taxon>Eukaryota</taxon>
        <taxon>Fungi</taxon>
        <taxon>Dikarya</taxon>
        <taxon>Ascomycota</taxon>
        <taxon>Saccharomycotina</taxon>
        <taxon>Pichiomycetes</taxon>
        <taxon>Pichiales</taxon>
        <taxon>Pichiaceae</taxon>
        <taxon>Brettanomyces</taxon>
    </lineage>
</organism>
<dbReference type="Proteomes" id="UP000663131">
    <property type="component" value="Chromosome 9"/>
</dbReference>
<evidence type="ECO:0000313" key="2">
    <source>
        <dbReference type="EMBL" id="KAF6008444.1"/>
    </source>
</evidence>
<dbReference type="Proteomes" id="UP000568158">
    <property type="component" value="Unassembled WGS sequence"/>
</dbReference>
<dbReference type="KEGG" id="bbrx:BRETT_002693"/>
<reference evidence="3" key="2">
    <citation type="submission" date="2020-10" db="EMBL/GenBank/DDBJ databases">
        <authorList>
            <person name="Palmer J.M."/>
        </authorList>
    </citation>
    <scope>NUCLEOTIDE SEQUENCE</scope>
    <source>
        <strain evidence="3">UCD 2041</strain>
    </source>
</reference>
<name>A0A8H6BBS9_DEKBR</name>
<evidence type="ECO:0000313" key="3">
    <source>
        <dbReference type="EMBL" id="QOU22512.1"/>
    </source>
</evidence>
<gene>
    <name evidence="3" type="ORF">BRETT_002693</name>
    <name evidence="2" type="ORF">HII12_004193</name>
</gene>
<dbReference type="RefSeq" id="XP_041139005.1">
    <property type="nucleotide sequence ID" value="XM_041281214.1"/>
</dbReference>
<feature type="region of interest" description="Disordered" evidence="1">
    <location>
        <begin position="48"/>
        <end position="93"/>
    </location>
</feature>
<dbReference type="EMBL" id="JABCYN010000036">
    <property type="protein sequence ID" value="KAF6008444.1"/>
    <property type="molecule type" value="Genomic_DNA"/>
</dbReference>
<dbReference type="GeneID" id="64574617"/>
<accession>A0A8H6BBS9</accession>